<accession>A0A0N8GST9</accession>
<protein>
    <recommendedName>
        <fullName evidence="1">DUF7379 domain-containing protein</fullName>
    </recommendedName>
</protein>
<evidence type="ECO:0000313" key="3">
    <source>
        <dbReference type="Proteomes" id="UP000050502"/>
    </source>
</evidence>
<dbReference type="InterPro" id="IPR029058">
    <property type="entry name" value="AB_hydrolase_fold"/>
</dbReference>
<dbReference type="SUPFAM" id="SSF53474">
    <property type="entry name" value="alpha/beta-Hydrolases"/>
    <property type="match status" value="1"/>
</dbReference>
<reference evidence="2 3" key="1">
    <citation type="submission" date="2015-07" db="EMBL/GenBank/DDBJ databases">
        <title>Whole genome sequence of Ardenticatena maritima DSM 23922.</title>
        <authorList>
            <person name="Hemp J."/>
            <person name="Ward L.M."/>
            <person name="Pace L.A."/>
            <person name="Fischer W.W."/>
        </authorList>
    </citation>
    <scope>NUCLEOTIDE SEQUENCE [LARGE SCALE GENOMIC DNA]</scope>
    <source>
        <strain evidence="2 3">110S</strain>
    </source>
</reference>
<dbReference type="Pfam" id="PF24096">
    <property type="entry name" value="DUF7379"/>
    <property type="match status" value="1"/>
</dbReference>
<dbReference type="RefSeq" id="WP_060687043.1">
    <property type="nucleotide sequence ID" value="NZ_LGKN01000001.1"/>
</dbReference>
<dbReference type="EMBL" id="LGKN01000001">
    <property type="protein sequence ID" value="KPL90226.1"/>
    <property type="molecule type" value="Genomic_DNA"/>
</dbReference>
<name>A0A0N8GST9_9CHLR</name>
<dbReference type="Gene3D" id="3.40.50.1820">
    <property type="entry name" value="alpha/beta hydrolase"/>
    <property type="match status" value="1"/>
</dbReference>
<sequence>MKTLEDGSAAQAYTIAPLDTASELLWQTLVADAFVQRCWHVVEDPTRAHVRLRVEGEAALLYDADGVLLARIAATAEAVAHRLRLLAHAWTVARLPHAPHAPAHAEPLDVLLTDADGAPLPRHDDQAWVLTAGEQVHVRIANQTPYTLFVVLLNIGADGTCTPLHPPDTPFRLAGGEVLTLGEEGTLRATLPADGAETRDTLKVLAFSTPVVLPTWLGGVHGEGEPRAFWQALREACVSPNVPPDTPWWYAATVRLVTIRPPETTAALDVQTFDVRVAFPPGFGGEVRAFTQGQHLRAFDVPAPPGLQGVAEPVALVHRSQRAAPAVALEIAGTPEDFAAVRTETPLMIGLPTTRDMESQGVVALAHDGEFFYPVGRREYDGMVRITWLPPGGEASIGVRDWRRTVRLYFYRLTGWGKDPLTDGTLHVARYVPPHFSSGHPGFDVHVLPTDDGGAVHYRSVHATDLQPGMRIALIVHGFNSDSRHFVRALSQFPEKGICRAYDRVLTFDYESVGTGVWENAERLGKALRSVLEGRGVQVDMFAHSMGTAISRLAIEREGGAPYVRRLFLAATPNEGTLLAKAKDAATLLATILINRSVPQPQAFLLGWALGRLAETLQGIESLEPDSEVVAQLLQPVDNPRIPYFVMAGNAVPEELSERRRLERLYRVAAHAVDTLLDHFFADQHDLILNMRSMCALGNRGLYPAALLDQRTLTCDHFHYFADADALAIWRDWLS</sequence>
<dbReference type="AlphaFoldDB" id="A0A0N8GST9"/>
<dbReference type="InterPro" id="IPR055803">
    <property type="entry name" value="DUF7379"/>
</dbReference>
<organism evidence="2 3">
    <name type="scientific">Ardenticatena maritima</name>
    <dbReference type="NCBI Taxonomy" id="872965"/>
    <lineage>
        <taxon>Bacteria</taxon>
        <taxon>Bacillati</taxon>
        <taxon>Chloroflexota</taxon>
        <taxon>Ardenticatenia</taxon>
        <taxon>Ardenticatenales</taxon>
        <taxon>Ardenticatenaceae</taxon>
        <taxon>Ardenticatena</taxon>
    </lineage>
</organism>
<dbReference type="Proteomes" id="UP000050502">
    <property type="component" value="Unassembled WGS sequence"/>
</dbReference>
<proteinExistence type="predicted"/>
<feature type="domain" description="DUF7379" evidence="1">
    <location>
        <begin position="474"/>
        <end position="592"/>
    </location>
</feature>
<gene>
    <name evidence="2" type="ORF">SE16_00025</name>
</gene>
<evidence type="ECO:0000259" key="1">
    <source>
        <dbReference type="Pfam" id="PF24096"/>
    </source>
</evidence>
<comment type="caution">
    <text evidence="2">The sequence shown here is derived from an EMBL/GenBank/DDBJ whole genome shotgun (WGS) entry which is preliminary data.</text>
</comment>
<evidence type="ECO:0000313" key="2">
    <source>
        <dbReference type="EMBL" id="KPL90226.1"/>
    </source>
</evidence>